<accession>A0ACC0RIC1</accession>
<proteinExistence type="predicted"/>
<evidence type="ECO:0000313" key="2">
    <source>
        <dbReference type="Proteomes" id="UP000006729"/>
    </source>
</evidence>
<sequence>MELQANQFILSQLLSSKSSGLSSRVKSKFIWTSISMTSHFHMPKLPFPSNFSTSNLVLDTGMYCGGILAFSANLSSGISAIKMSLDYKWTPEIVKTCTFMLKRAKTVTSVCCFTKWTPRLRPEWLKMLEKA</sequence>
<dbReference type="EMBL" id="CM009308">
    <property type="protein sequence ID" value="KAI9376868.1"/>
    <property type="molecule type" value="Genomic_DNA"/>
</dbReference>
<organism evidence="1 2">
    <name type="scientific">Populus trichocarpa</name>
    <name type="common">Western balsam poplar</name>
    <name type="synonym">Populus balsamifera subsp. trichocarpa</name>
    <dbReference type="NCBI Taxonomy" id="3694"/>
    <lineage>
        <taxon>Eukaryota</taxon>
        <taxon>Viridiplantae</taxon>
        <taxon>Streptophyta</taxon>
        <taxon>Embryophyta</taxon>
        <taxon>Tracheophyta</taxon>
        <taxon>Spermatophyta</taxon>
        <taxon>Magnoliopsida</taxon>
        <taxon>eudicotyledons</taxon>
        <taxon>Gunneridae</taxon>
        <taxon>Pentapetalae</taxon>
        <taxon>rosids</taxon>
        <taxon>fabids</taxon>
        <taxon>Malpighiales</taxon>
        <taxon>Salicaceae</taxon>
        <taxon>Saliceae</taxon>
        <taxon>Populus</taxon>
    </lineage>
</organism>
<protein>
    <submittedName>
        <fullName evidence="1">Uncharacterized protein</fullName>
    </submittedName>
</protein>
<evidence type="ECO:0000313" key="1">
    <source>
        <dbReference type="EMBL" id="KAI9376868.1"/>
    </source>
</evidence>
<gene>
    <name evidence="1" type="ORF">POPTR_019G010512v4</name>
</gene>
<keyword evidence="2" id="KW-1185">Reference proteome</keyword>
<dbReference type="Proteomes" id="UP000006729">
    <property type="component" value="Chromosome 19"/>
</dbReference>
<name>A0ACC0RIC1_POPTR</name>
<reference evidence="1 2" key="1">
    <citation type="journal article" date="2006" name="Science">
        <title>The genome of black cottonwood, Populus trichocarpa (Torr. &amp; Gray).</title>
        <authorList>
            <person name="Tuskan G.A."/>
            <person name="Difazio S."/>
            <person name="Jansson S."/>
            <person name="Bohlmann J."/>
            <person name="Grigoriev I."/>
            <person name="Hellsten U."/>
            <person name="Putnam N."/>
            <person name="Ralph S."/>
            <person name="Rombauts S."/>
            <person name="Salamov A."/>
            <person name="Schein J."/>
            <person name="Sterck L."/>
            <person name="Aerts A."/>
            <person name="Bhalerao R.R."/>
            <person name="Bhalerao R.P."/>
            <person name="Blaudez D."/>
            <person name="Boerjan W."/>
            <person name="Brun A."/>
            <person name="Brunner A."/>
            <person name="Busov V."/>
            <person name="Campbell M."/>
            <person name="Carlson J."/>
            <person name="Chalot M."/>
            <person name="Chapman J."/>
            <person name="Chen G.L."/>
            <person name="Cooper D."/>
            <person name="Coutinho P.M."/>
            <person name="Couturier J."/>
            <person name="Covert S."/>
            <person name="Cronk Q."/>
            <person name="Cunningham R."/>
            <person name="Davis J."/>
            <person name="Degroeve S."/>
            <person name="Dejardin A."/>
            <person name="Depamphilis C."/>
            <person name="Detter J."/>
            <person name="Dirks B."/>
            <person name="Dubchak I."/>
            <person name="Duplessis S."/>
            <person name="Ehlting J."/>
            <person name="Ellis B."/>
            <person name="Gendler K."/>
            <person name="Goodstein D."/>
            <person name="Gribskov M."/>
            <person name="Grimwood J."/>
            <person name="Groover A."/>
            <person name="Gunter L."/>
            <person name="Hamberger B."/>
            <person name="Heinze B."/>
            <person name="Helariutta Y."/>
            <person name="Henrissat B."/>
            <person name="Holligan D."/>
            <person name="Holt R."/>
            <person name="Huang W."/>
            <person name="Islam-Faridi N."/>
            <person name="Jones S."/>
            <person name="Jones-Rhoades M."/>
            <person name="Jorgensen R."/>
            <person name="Joshi C."/>
            <person name="Kangasjarvi J."/>
            <person name="Karlsson J."/>
            <person name="Kelleher C."/>
            <person name="Kirkpatrick R."/>
            <person name="Kirst M."/>
            <person name="Kohler A."/>
            <person name="Kalluri U."/>
            <person name="Larimer F."/>
            <person name="Leebens-Mack J."/>
            <person name="Leple J.C."/>
            <person name="Locascio P."/>
            <person name="Lou Y."/>
            <person name="Lucas S."/>
            <person name="Martin F."/>
            <person name="Montanini B."/>
            <person name="Napoli C."/>
            <person name="Nelson D.R."/>
            <person name="Nelson C."/>
            <person name="Nieminen K."/>
            <person name="Nilsson O."/>
            <person name="Pereda V."/>
            <person name="Peter G."/>
            <person name="Philippe R."/>
            <person name="Pilate G."/>
            <person name="Poliakov A."/>
            <person name="Razumovskaya J."/>
            <person name="Richardson P."/>
            <person name="Rinaldi C."/>
            <person name="Ritland K."/>
            <person name="Rouze P."/>
            <person name="Ryaboy D."/>
            <person name="Schmutz J."/>
            <person name="Schrader J."/>
            <person name="Segerman B."/>
            <person name="Shin H."/>
            <person name="Siddiqui A."/>
            <person name="Sterky F."/>
            <person name="Terry A."/>
            <person name="Tsai C.J."/>
            <person name="Uberbacher E."/>
            <person name="Unneberg P."/>
            <person name="Vahala J."/>
            <person name="Wall K."/>
            <person name="Wessler S."/>
            <person name="Yang G."/>
            <person name="Yin T."/>
            <person name="Douglas C."/>
            <person name="Marra M."/>
            <person name="Sandberg G."/>
            <person name="Van de Peer Y."/>
            <person name="Rokhsar D."/>
        </authorList>
    </citation>
    <scope>NUCLEOTIDE SEQUENCE [LARGE SCALE GENOMIC DNA]</scope>
    <source>
        <strain evidence="2">cv. Nisqually</strain>
    </source>
</reference>
<comment type="caution">
    <text evidence="1">The sequence shown here is derived from an EMBL/GenBank/DDBJ whole genome shotgun (WGS) entry which is preliminary data.</text>
</comment>